<reference evidence="1" key="1">
    <citation type="journal article" date="2020" name="Cell">
        <title>Large-Scale Comparative Analyses of Tick Genomes Elucidate Their Genetic Diversity and Vector Capacities.</title>
        <authorList>
            <consortium name="Tick Genome and Microbiome Consortium (TIGMIC)"/>
            <person name="Jia N."/>
            <person name="Wang J."/>
            <person name="Shi W."/>
            <person name="Du L."/>
            <person name="Sun Y."/>
            <person name="Zhan W."/>
            <person name="Jiang J.F."/>
            <person name="Wang Q."/>
            <person name="Zhang B."/>
            <person name="Ji P."/>
            <person name="Bell-Sakyi L."/>
            <person name="Cui X.M."/>
            <person name="Yuan T.T."/>
            <person name="Jiang B.G."/>
            <person name="Yang W.F."/>
            <person name="Lam T.T."/>
            <person name="Chang Q.C."/>
            <person name="Ding S.J."/>
            <person name="Wang X.J."/>
            <person name="Zhu J.G."/>
            <person name="Ruan X.D."/>
            <person name="Zhao L."/>
            <person name="Wei J.T."/>
            <person name="Ye R.Z."/>
            <person name="Que T.C."/>
            <person name="Du C.H."/>
            <person name="Zhou Y.H."/>
            <person name="Cheng J.X."/>
            <person name="Dai P.F."/>
            <person name="Guo W.B."/>
            <person name="Han X.H."/>
            <person name="Huang E.J."/>
            <person name="Li L.F."/>
            <person name="Wei W."/>
            <person name="Gao Y.C."/>
            <person name="Liu J.Z."/>
            <person name="Shao H.Z."/>
            <person name="Wang X."/>
            <person name="Wang C.C."/>
            <person name="Yang T.C."/>
            <person name="Huo Q.B."/>
            <person name="Li W."/>
            <person name="Chen H.Y."/>
            <person name="Chen S.E."/>
            <person name="Zhou L.G."/>
            <person name="Ni X.B."/>
            <person name="Tian J.H."/>
            <person name="Sheng Y."/>
            <person name="Liu T."/>
            <person name="Pan Y.S."/>
            <person name="Xia L.Y."/>
            <person name="Li J."/>
            <person name="Zhao F."/>
            <person name="Cao W.C."/>
        </authorList>
    </citation>
    <scope>NUCLEOTIDE SEQUENCE</scope>
    <source>
        <strain evidence="1">Rsan-2018</strain>
    </source>
</reference>
<protein>
    <submittedName>
        <fullName evidence="1">Uncharacterized protein</fullName>
    </submittedName>
</protein>
<dbReference type="AlphaFoldDB" id="A0A9D4PDU0"/>
<organism evidence="1 2">
    <name type="scientific">Rhipicephalus sanguineus</name>
    <name type="common">Brown dog tick</name>
    <name type="synonym">Ixodes sanguineus</name>
    <dbReference type="NCBI Taxonomy" id="34632"/>
    <lineage>
        <taxon>Eukaryota</taxon>
        <taxon>Metazoa</taxon>
        <taxon>Ecdysozoa</taxon>
        <taxon>Arthropoda</taxon>
        <taxon>Chelicerata</taxon>
        <taxon>Arachnida</taxon>
        <taxon>Acari</taxon>
        <taxon>Parasitiformes</taxon>
        <taxon>Ixodida</taxon>
        <taxon>Ixodoidea</taxon>
        <taxon>Ixodidae</taxon>
        <taxon>Rhipicephalinae</taxon>
        <taxon>Rhipicephalus</taxon>
        <taxon>Rhipicephalus</taxon>
    </lineage>
</organism>
<reference evidence="1" key="2">
    <citation type="submission" date="2021-09" db="EMBL/GenBank/DDBJ databases">
        <authorList>
            <person name="Jia N."/>
            <person name="Wang J."/>
            <person name="Shi W."/>
            <person name="Du L."/>
            <person name="Sun Y."/>
            <person name="Zhan W."/>
            <person name="Jiang J."/>
            <person name="Wang Q."/>
            <person name="Zhang B."/>
            <person name="Ji P."/>
            <person name="Sakyi L.B."/>
            <person name="Cui X."/>
            <person name="Yuan T."/>
            <person name="Jiang B."/>
            <person name="Yang W."/>
            <person name="Lam T.T.-Y."/>
            <person name="Chang Q."/>
            <person name="Ding S."/>
            <person name="Wang X."/>
            <person name="Zhu J."/>
            <person name="Ruan X."/>
            <person name="Zhao L."/>
            <person name="Wei J."/>
            <person name="Que T."/>
            <person name="Du C."/>
            <person name="Cheng J."/>
            <person name="Dai P."/>
            <person name="Han X."/>
            <person name="Huang E."/>
            <person name="Gao Y."/>
            <person name="Liu J."/>
            <person name="Shao H."/>
            <person name="Ye R."/>
            <person name="Li L."/>
            <person name="Wei W."/>
            <person name="Wang X."/>
            <person name="Wang C."/>
            <person name="Huo Q."/>
            <person name="Li W."/>
            <person name="Guo W."/>
            <person name="Chen H."/>
            <person name="Chen S."/>
            <person name="Zhou L."/>
            <person name="Zhou L."/>
            <person name="Ni X."/>
            <person name="Tian J."/>
            <person name="Zhou Y."/>
            <person name="Sheng Y."/>
            <person name="Liu T."/>
            <person name="Pan Y."/>
            <person name="Xia L."/>
            <person name="Li J."/>
            <person name="Zhao F."/>
            <person name="Cao W."/>
        </authorList>
    </citation>
    <scope>NUCLEOTIDE SEQUENCE</scope>
    <source>
        <strain evidence="1">Rsan-2018</strain>
        <tissue evidence="1">Larvae</tissue>
    </source>
</reference>
<keyword evidence="2" id="KW-1185">Reference proteome</keyword>
<evidence type="ECO:0000313" key="2">
    <source>
        <dbReference type="Proteomes" id="UP000821837"/>
    </source>
</evidence>
<comment type="caution">
    <text evidence="1">The sequence shown here is derived from an EMBL/GenBank/DDBJ whole genome shotgun (WGS) entry which is preliminary data.</text>
</comment>
<proteinExistence type="predicted"/>
<dbReference type="Proteomes" id="UP000821837">
    <property type="component" value="Chromosome 8"/>
</dbReference>
<gene>
    <name evidence="1" type="ORF">HPB52_001471</name>
</gene>
<name>A0A9D4PDU0_RHISA</name>
<dbReference type="EMBL" id="JABSTV010001254">
    <property type="protein sequence ID" value="KAH7938849.1"/>
    <property type="molecule type" value="Genomic_DNA"/>
</dbReference>
<evidence type="ECO:0000313" key="1">
    <source>
        <dbReference type="EMBL" id="KAH7938849.1"/>
    </source>
</evidence>
<sequence>MEERRISESGLAGCTVPSLSFLMLSRQDWSLGRAKASSSAGCDDAEVLEVAEKRSAQWCGRTAAPSIQRILTQSRIGILRLACRSSWAWLRKRSHLASFAAAASEYEFAEKFTTNSHRDRNNPPLWTPPLL</sequence>
<accession>A0A9D4PDU0</accession>